<dbReference type="InterPro" id="IPR008523">
    <property type="entry name" value="DUF805"/>
</dbReference>
<dbReference type="Proteomes" id="UP000294802">
    <property type="component" value="Unassembled WGS sequence"/>
</dbReference>
<dbReference type="EMBL" id="SCWB01000005">
    <property type="protein sequence ID" value="TDM12280.1"/>
    <property type="molecule type" value="Genomic_DNA"/>
</dbReference>
<dbReference type="OrthoDB" id="2414165at2"/>
<comment type="caution">
    <text evidence="2">The sequence shown here is derived from an EMBL/GenBank/DDBJ whole genome shotgun (WGS) entry which is preliminary data.</text>
</comment>
<gene>
    <name evidence="2" type="ORF">ERX29_04245</name>
</gene>
<feature type="transmembrane region" description="Helical" evidence="1">
    <location>
        <begin position="117"/>
        <end position="135"/>
    </location>
</feature>
<proteinExistence type="predicted"/>
<evidence type="ECO:0000313" key="3">
    <source>
        <dbReference type="Proteomes" id="UP000294802"/>
    </source>
</evidence>
<protein>
    <submittedName>
        <fullName evidence="2">DUF805 domain-containing protein</fullName>
    </submittedName>
</protein>
<sequence>MDIKMTALEAYKRFWTQAFVLDERARRKEFWVPFIIHFVLTILLFIVIMLITDNSDKWLTRVQIMTDIVLAIPFFSVTFRRLQDLNLTGWLALPTYIITTIYNVTEYMELDTSAEDAVSFCYFVGALLFFAALTFDGTEGPNRYGHDPREIIDEFNPKK</sequence>
<name>A0A4R6BW79_9STAP</name>
<feature type="transmembrane region" description="Helical" evidence="1">
    <location>
        <begin position="30"/>
        <end position="52"/>
    </location>
</feature>
<feature type="transmembrane region" description="Helical" evidence="1">
    <location>
        <begin position="87"/>
        <end position="105"/>
    </location>
</feature>
<feature type="transmembrane region" description="Helical" evidence="1">
    <location>
        <begin position="58"/>
        <end position="75"/>
    </location>
</feature>
<keyword evidence="1" id="KW-0472">Membrane</keyword>
<accession>A0A4R6BW79</accession>
<evidence type="ECO:0000256" key="1">
    <source>
        <dbReference type="SAM" id="Phobius"/>
    </source>
</evidence>
<dbReference type="Pfam" id="PF05656">
    <property type="entry name" value="DUF805"/>
    <property type="match status" value="1"/>
</dbReference>
<keyword evidence="1" id="KW-1133">Transmembrane helix</keyword>
<dbReference type="GO" id="GO:0005886">
    <property type="term" value="C:plasma membrane"/>
    <property type="evidence" value="ECO:0007669"/>
    <property type="project" value="TreeGrafter"/>
</dbReference>
<evidence type="ECO:0000313" key="2">
    <source>
        <dbReference type="EMBL" id="TDM12280.1"/>
    </source>
</evidence>
<dbReference type="PANTHER" id="PTHR34980:SF2">
    <property type="entry name" value="INNER MEMBRANE PROTEIN YHAH-RELATED"/>
    <property type="match status" value="1"/>
</dbReference>
<organism evidence="2 3">
    <name type="scientific">Macrococcus lamae</name>
    <dbReference type="NCBI Taxonomy" id="198484"/>
    <lineage>
        <taxon>Bacteria</taxon>
        <taxon>Bacillati</taxon>
        <taxon>Bacillota</taxon>
        <taxon>Bacilli</taxon>
        <taxon>Bacillales</taxon>
        <taxon>Staphylococcaceae</taxon>
        <taxon>Macrococcus</taxon>
    </lineage>
</organism>
<reference evidence="2 3" key="1">
    <citation type="submission" date="2019-01" db="EMBL/GenBank/DDBJ databases">
        <title>Draft genome sequences of the type strains of six Macrococcus species.</title>
        <authorList>
            <person name="Mazhar S."/>
            <person name="Altermann E."/>
            <person name="Hill C."/>
            <person name="Mcauliffe O."/>
        </authorList>
    </citation>
    <scope>NUCLEOTIDE SEQUENCE [LARGE SCALE GENOMIC DNA]</scope>
    <source>
        <strain evidence="2 3">CCM4815</strain>
    </source>
</reference>
<keyword evidence="1" id="KW-0812">Transmembrane</keyword>
<dbReference type="PANTHER" id="PTHR34980">
    <property type="entry name" value="INNER MEMBRANE PROTEIN-RELATED-RELATED"/>
    <property type="match status" value="1"/>
</dbReference>
<dbReference type="RefSeq" id="WP_133443450.1">
    <property type="nucleotide sequence ID" value="NZ_SCWB01000005.1"/>
</dbReference>
<dbReference type="AlphaFoldDB" id="A0A4R6BW79"/>
<keyword evidence="3" id="KW-1185">Reference proteome</keyword>